<evidence type="ECO:0000256" key="1">
    <source>
        <dbReference type="ARBA" id="ARBA00001946"/>
    </source>
</evidence>
<name>A0A646SKH7_STRHY</name>
<dbReference type="SUPFAM" id="SSF53271">
    <property type="entry name" value="PRTase-like"/>
    <property type="match status" value="1"/>
</dbReference>
<dbReference type="FunFam" id="3.40.50.2020:FF:000023">
    <property type="entry name" value="Probable uracil phosphoribosyltransferase"/>
    <property type="match status" value="1"/>
</dbReference>
<dbReference type="Pfam" id="PF14681">
    <property type="entry name" value="UPRTase"/>
    <property type="match status" value="1"/>
</dbReference>
<proteinExistence type="inferred from homology"/>
<evidence type="ECO:0000256" key="9">
    <source>
        <dbReference type="ARBA" id="ARBA00023134"/>
    </source>
</evidence>
<gene>
    <name evidence="12" type="primary">minD</name>
</gene>
<evidence type="ECO:0000256" key="6">
    <source>
        <dbReference type="ARBA" id="ARBA00022676"/>
    </source>
</evidence>
<evidence type="ECO:0000256" key="4">
    <source>
        <dbReference type="ARBA" id="ARBA00011894"/>
    </source>
</evidence>
<comment type="cofactor">
    <cofactor evidence="1">
        <name>Mg(2+)</name>
        <dbReference type="ChEBI" id="CHEBI:18420"/>
    </cofactor>
</comment>
<dbReference type="InterPro" id="IPR029057">
    <property type="entry name" value="PRTase-like"/>
</dbReference>
<evidence type="ECO:0000256" key="2">
    <source>
        <dbReference type="ARBA" id="ARBA00005180"/>
    </source>
</evidence>
<evidence type="ECO:0000259" key="11">
    <source>
        <dbReference type="Pfam" id="PF14681"/>
    </source>
</evidence>
<keyword evidence="9" id="KW-0342">GTP-binding</keyword>
<sequence>MTSALQQTTDVTAWTGPAPVASIEQYLGRNVHLLPQTNQLRALHTVIRNREASRQDFVFHAGRIIRLLTEAALDLLPFEPYDVRTPVGSTYHGLRFTDGLLAVPIVRAGESMESELRAVIPGIRIGKILIQRNKTTKRPHLYYQALPDDIADRHVLLLDPMLATGGTAVAAIELLLELGVPEEHIVFVNFITVPEGITAVCERFGRVRIVTSAIEERLNENAYMVPGIGDFGDRYFGTDR</sequence>
<dbReference type="GO" id="GO:0004845">
    <property type="term" value="F:uracil phosphoribosyltransferase activity"/>
    <property type="evidence" value="ECO:0007669"/>
    <property type="project" value="UniProtKB-EC"/>
</dbReference>
<dbReference type="NCBIfam" id="NF001097">
    <property type="entry name" value="PRK00129.1"/>
    <property type="match status" value="1"/>
</dbReference>
<keyword evidence="5" id="KW-0021">Allosteric enzyme</keyword>
<evidence type="ECO:0000256" key="3">
    <source>
        <dbReference type="ARBA" id="ARBA00009516"/>
    </source>
</evidence>
<protein>
    <recommendedName>
        <fullName evidence="4">uracil phosphoribosyltransferase</fullName>
        <ecNumber evidence="4">2.4.2.9</ecNumber>
    </recommendedName>
    <alternativeName>
        <fullName evidence="10">UMP pyrophosphorylase</fullName>
    </alternativeName>
</protein>
<keyword evidence="6 12" id="KW-0328">Glycosyltransferase</keyword>
<comment type="similarity">
    <text evidence="3">Belongs to the UPRTase family.</text>
</comment>
<feature type="domain" description="Phosphoribosyltransferase" evidence="11">
    <location>
        <begin position="35"/>
        <end position="238"/>
    </location>
</feature>
<dbReference type="RefSeq" id="WP_265560356.1">
    <property type="nucleotide sequence ID" value="NZ_LBMW01000003.1"/>
</dbReference>
<evidence type="ECO:0000256" key="10">
    <source>
        <dbReference type="ARBA" id="ARBA00031082"/>
    </source>
</evidence>
<dbReference type="EC" id="2.4.2.9" evidence="4"/>
<evidence type="ECO:0000256" key="7">
    <source>
        <dbReference type="ARBA" id="ARBA00022679"/>
    </source>
</evidence>
<dbReference type="GO" id="GO:0005525">
    <property type="term" value="F:GTP binding"/>
    <property type="evidence" value="ECO:0007669"/>
    <property type="project" value="UniProtKB-KW"/>
</dbReference>
<dbReference type="InterPro" id="IPR000836">
    <property type="entry name" value="PRTase_dom"/>
</dbReference>
<keyword evidence="8" id="KW-0547">Nucleotide-binding</keyword>
<dbReference type="Gene3D" id="3.40.50.2020">
    <property type="match status" value="1"/>
</dbReference>
<comment type="pathway">
    <text evidence="2">Pyrimidine metabolism; UMP biosynthesis via salvage pathway; UMP from uracil: step 1/1.</text>
</comment>
<dbReference type="CDD" id="cd06223">
    <property type="entry name" value="PRTases_typeI"/>
    <property type="match status" value="1"/>
</dbReference>
<organism evidence="12">
    <name type="scientific">Streptomyces hygroscopicus</name>
    <dbReference type="NCBI Taxonomy" id="1912"/>
    <lineage>
        <taxon>Bacteria</taxon>
        <taxon>Bacillati</taxon>
        <taxon>Actinomycetota</taxon>
        <taxon>Actinomycetes</taxon>
        <taxon>Kitasatosporales</taxon>
        <taxon>Streptomycetaceae</taxon>
        <taxon>Streptomyces</taxon>
        <taxon>Streptomyces violaceusniger group</taxon>
    </lineage>
</organism>
<evidence type="ECO:0000256" key="8">
    <source>
        <dbReference type="ARBA" id="ARBA00022741"/>
    </source>
</evidence>
<accession>A0A646SKH7</accession>
<evidence type="ECO:0000256" key="5">
    <source>
        <dbReference type="ARBA" id="ARBA00022533"/>
    </source>
</evidence>
<dbReference type="EMBL" id="MK122964">
    <property type="protein sequence ID" value="QDX19372.1"/>
    <property type="molecule type" value="Genomic_DNA"/>
</dbReference>
<reference evidence="12" key="1">
    <citation type="journal article" date="2019" name="IScience">
        <title>Divergent Biosynthesis of C-Nucleoside Minimycin and Indigoidine in Bacteria.</title>
        <authorList>
            <person name="Kong L."/>
            <person name="Xu G."/>
            <person name="Liu X."/>
            <person name="Wang J."/>
            <person name="Tang Z."/>
            <person name="Cai Y.S."/>
            <person name="Shen K."/>
            <person name="Tao W."/>
            <person name="Zheng Y."/>
            <person name="Deng Z."/>
            <person name="Price N.P.J."/>
            <person name="Chen W."/>
        </authorList>
    </citation>
    <scope>NUCLEOTIDE SEQUENCE</scope>
    <source>
        <strain evidence="12">JCM 4712</strain>
    </source>
</reference>
<evidence type="ECO:0000313" key="12">
    <source>
        <dbReference type="EMBL" id="QDX19372.1"/>
    </source>
</evidence>
<keyword evidence="7 12" id="KW-0808">Transferase</keyword>
<dbReference type="AlphaFoldDB" id="A0A646SKH7"/>